<dbReference type="InterPro" id="IPR000182">
    <property type="entry name" value="GNAT_dom"/>
</dbReference>
<comment type="caution">
    <text evidence="2">The sequence shown here is derived from an EMBL/GenBank/DDBJ whole genome shotgun (WGS) entry which is preliminary data.</text>
</comment>
<feature type="domain" description="N-acetyltransferase" evidence="1">
    <location>
        <begin position="111"/>
        <end position="242"/>
    </location>
</feature>
<organism evidence="2 3">
    <name type="scientific">Streptomyces hainanensis</name>
    <dbReference type="NCBI Taxonomy" id="402648"/>
    <lineage>
        <taxon>Bacteria</taxon>
        <taxon>Bacillati</taxon>
        <taxon>Actinomycetota</taxon>
        <taxon>Actinomycetes</taxon>
        <taxon>Kitasatosporales</taxon>
        <taxon>Streptomycetaceae</taxon>
        <taxon>Streptomyces</taxon>
    </lineage>
</organism>
<dbReference type="Gene3D" id="3.40.630.30">
    <property type="match status" value="1"/>
</dbReference>
<evidence type="ECO:0000259" key="1">
    <source>
        <dbReference type="PROSITE" id="PS51186"/>
    </source>
</evidence>
<proteinExistence type="predicted"/>
<dbReference type="GO" id="GO:0016747">
    <property type="term" value="F:acyltransferase activity, transferring groups other than amino-acyl groups"/>
    <property type="evidence" value="ECO:0007669"/>
    <property type="project" value="InterPro"/>
</dbReference>
<dbReference type="EMBL" id="SMKI01000561">
    <property type="protein sequence ID" value="TDC63389.1"/>
    <property type="molecule type" value="Genomic_DNA"/>
</dbReference>
<dbReference type="SUPFAM" id="SSF55729">
    <property type="entry name" value="Acyl-CoA N-acyltransferases (Nat)"/>
    <property type="match status" value="1"/>
</dbReference>
<dbReference type="InterPro" id="IPR027365">
    <property type="entry name" value="GNAT_acetyltra_YdfB-like"/>
</dbReference>
<dbReference type="PROSITE" id="PS51186">
    <property type="entry name" value="GNAT"/>
    <property type="match status" value="1"/>
</dbReference>
<keyword evidence="3" id="KW-1185">Reference proteome</keyword>
<reference evidence="2 3" key="1">
    <citation type="submission" date="2019-03" db="EMBL/GenBank/DDBJ databases">
        <title>Draft genome sequences of novel Actinobacteria.</title>
        <authorList>
            <person name="Sahin N."/>
            <person name="Ay H."/>
            <person name="Saygin H."/>
        </authorList>
    </citation>
    <scope>NUCLEOTIDE SEQUENCE [LARGE SCALE GENOMIC DNA]</scope>
    <source>
        <strain evidence="2 3">DSM 41900</strain>
    </source>
</reference>
<dbReference type="OrthoDB" id="4824241at2"/>
<dbReference type="Proteomes" id="UP000295345">
    <property type="component" value="Unassembled WGS sequence"/>
</dbReference>
<evidence type="ECO:0000313" key="2">
    <source>
        <dbReference type="EMBL" id="TDC63389.1"/>
    </source>
</evidence>
<dbReference type="AlphaFoldDB" id="A0A4R4SMD1"/>
<name>A0A4R4SMD1_9ACTN</name>
<keyword evidence="2" id="KW-0808">Transferase</keyword>
<protein>
    <submittedName>
        <fullName evidence="2">GNAT family N-acetyltransferase</fullName>
    </submittedName>
</protein>
<dbReference type="Pfam" id="PF12746">
    <property type="entry name" value="GNAT_acetyltran"/>
    <property type="match status" value="1"/>
</dbReference>
<sequence length="242" mass="24799">MAEDSLVMRGRRLWEGLAGVDGAAFPEVGGVRVVVSPGSGFCPPGWVGVVVLEGAALVTVPAPGLVAAVERAVSGAPPDAWTLRTALRAADVLGPAALAYLPDGGLRPAGGHVDKVAADHPGLRALLAAVGPEDADEAGLDALDSPAFVVRDGDGSVAAAAGYHRWPSATAHLCVLTHPRHRGRGLARRVASAAVAHASAEGRWPQWRARPAASRRVADALGFREIGWQLSLRPAVEPAAGY</sequence>
<gene>
    <name evidence="2" type="ORF">E1283_32450</name>
</gene>
<dbReference type="InterPro" id="IPR016181">
    <property type="entry name" value="Acyl_CoA_acyltransferase"/>
</dbReference>
<evidence type="ECO:0000313" key="3">
    <source>
        <dbReference type="Proteomes" id="UP000295345"/>
    </source>
</evidence>
<accession>A0A4R4SMD1</accession>